<evidence type="ECO:0000313" key="2">
    <source>
        <dbReference type="Proteomes" id="UP001198893"/>
    </source>
</evidence>
<accession>A0AAW4WH92</accession>
<dbReference type="RefSeq" id="WP_227710396.1">
    <property type="nucleotide sequence ID" value="NZ_JAJEQW010000010.1"/>
</dbReference>
<organism evidence="1 2">
    <name type="scientific">Roseburia amylophila</name>
    <dbReference type="NCBI Taxonomy" id="2981794"/>
    <lineage>
        <taxon>Bacteria</taxon>
        <taxon>Bacillati</taxon>
        <taxon>Bacillota</taxon>
        <taxon>Clostridia</taxon>
        <taxon>Lachnospirales</taxon>
        <taxon>Lachnospiraceae</taxon>
        <taxon>Roseburia</taxon>
    </lineage>
</organism>
<protein>
    <submittedName>
        <fullName evidence="1">Uncharacterized protein</fullName>
    </submittedName>
</protein>
<comment type="caution">
    <text evidence="1">The sequence shown here is derived from an EMBL/GenBank/DDBJ whole genome shotgun (WGS) entry which is preliminary data.</text>
</comment>
<dbReference type="EMBL" id="JAJEQW010000010">
    <property type="protein sequence ID" value="MCC2242671.1"/>
    <property type="molecule type" value="Genomic_DNA"/>
</dbReference>
<proteinExistence type="predicted"/>
<reference evidence="1" key="1">
    <citation type="submission" date="2021-10" db="EMBL/GenBank/DDBJ databases">
        <title>Anaerobic single-cell dispensing facilitates the cultivation of human gut bacteria.</title>
        <authorList>
            <person name="Afrizal A."/>
        </authorList>
    </citation>
    <scope>NUCLEOTIDE SEQUENCE</scope>
    <source>
        <strain evidence="1">CLA-AA-H204</strain>
    </source>
</reference>
<gene>
    <name evidence="1" type="ORF">LKD47_10215</name>
</gene>
<sequence>MVEKLKEVLKSEYGINNTEEFEAAVRNFAGINLGIFTQPLPERSAESEYQKEIKVTA</sequence>
<dbReference type="AlphaFoldDB" id="A0AAW4WH92"/>
<dbReference type="Proteomes" id="UP001198893">
    <property type="component" value="Unassembled WGS sequence"/>
</dbReference>
<name>A0AAW4WH92_9FIRM</name>
<evidence type="ECO:0000313" key="1">
    <source>
        <dbReference type="EMBL" id="MCC2242671.1"/>
    </source>
</evidence>